<dbReference type="Gene3D" id="1.10.10.10">
    <property type="entry name" value="Winged helix-like DNA-binding domain superfamily/Winged helix DNA-binding domain"/>
    <property type="match status" value="1"/>
</dbReference>
<comment type="caution">
    <text evidence="10">The sequence shown here is derived from an EMBL/GenBank/DDBJ whole genome shotgun (WGS) entry which is preliminary data.</text>
</comment>
<dbReference type="GO" id="GO:0032993">
    <property type="term" value="C:protein-DNA complex"/>
    <property type="evidence" value="ECO:0007669"/>
    <property type="project" value="TreeGrafter"/>
</dbReference>
<feature type="modified residue" description="4-aspartylphosphate" evidence="6">
    <location>
        <position position="66"/>
    </location>
</feature>
<dbReference type="Gene3D" id="6.10.250.690">
    <property type="match status" value="1"/>
</dbReference>
<dbReference type="SMART" id="SM00448">
    <property type="entry name" value="REC"/>
    <property type="match status" value="1"/>
</dbReference>
<evidence type="ECO:0000256" key="4">
    <source>
        <dbReference type="ARBA" id="ARBA00023125"/>
    </source>
</evidence>
<dbReference type="PROSITE" id="PS50110">
    <property type="entry name" value="RESPONSE_REGULATORY"/>
    <property type="match status" value="1"/>
</dbReference>
<evidence type="ECO:0000313" key="10">
    <source>
        <dbReference type="EMBL" id="KYO57510.1"/>
    </source>
</evidence>
<evidence type="ECO:0000256" key="5">
    <source>
        <dbReference type="ARBA" id="ARBA00023163"/>
    </source>
</evidence>
<dbReference type="SUPFAM" id="SSF46894">
    <property type="entry name" value="C-terminal effector domain of the bipartite response regulators"/>
    <property type="match status" value="1"/>
</dbReference>
<feature type="domain" description="OmpR/PhoB-type" evidence="9">
    <location>
        <begin position="150"/>
        <end position="246"/>
    </location>
</feature>
<sequence length="248" mass="26945">MQPAQGATSPPDPDAPHILVVDDDRRLCGLIARLLRESGFMVSTAHDAAEARAKLAMLTVDLLVLDVMMPGESGLDLTQALRRDGDLPILLLTAMDGAEDRIAGLETGADDYLTKPFEPRELLARVKSILRRSVPRAAAAAPAFAGGLQGVTLRFGPWSFDLGRQELRRHGEIVHLTQGEATLLGVLAAAPNRPISRDELADRAQIRGGDRAVDVQIVRLRRKIEDDPRNPRHIHTLRGAGYALRTDG</sequence>
<evidence type="ECO:0000256" key="1">
    <source>
        <dbReference type="ARBA" id="ARBA00022553"/>
    </source>
</evidence>
<dbReference type="AlphaFoldDB" id="A0A162LXR4"/>
<evidence type="ECO:0000256" key="3">
    <source>
        <dbReference type="ARBA" id="ARBA00023015"/>
    </source>
</evidence>
<dbReference type="Proteomes" id="UP000075787">
    <property type="component" value="Unassembled WGS sequence"/>
</dbReference>
<dbReference type="InterPro" id="IPR001789">
    <property type="entry name" value="Sig_transdc_resp-reg_receiver"/>
</dbReference>
<dbReference type="GO" id="GO:0000976">
    <property type="term" value="F:transcription cis-regulatory region binding"/>
    <property type="evidence" value="ECO:0007669"/>
    <property type="project" value="TreeGrafter"/>
</dbReference>
<dbReference type="InterPro" id="IPR039420">
    <property type="entry name" value="WalR-like"/>
</dbReference>
<keyword evidence="1 6" id="KW-0597">Phosphoprotein</keyword>
<evidence type="ECO:0000256" key="7">
    <source>
        <dbReference type="PROSITE-ProRule" id="PRU01091"/>
    </source>
</evidence>
<keyword evidence="2" id="KW-0902">Two-component regulatory system</keyword>
<evidence type="ECO:0000256" key="6">
    <source>
        <dbReference type="PROSITE-ProRule" id="PRU00169"/>
    </source>
</evidence>
<dbReference type="SMART" id="SM00862">
    <property type="entry name" value="Trans_reg_C"/>
    <property type="match status" value="1"/>
</dbReference>
<dbReference type="CDD" id="cd00383">
    <property type="entry name" value="trans_reg_C"/>
    <property type="match status" value="1"/>
</dbReference>
<dbReference type="GO" id="GO:0005829">
    <property type="term" value="C:cytosol"/>
    <property type="evidence" value="ECO:0007669"/>
    <property type="project" value="TreeGrafter"/>
</dbReference>
<dbReference type="InterPro" id="IPR011006">
    <property type="entry name" value="CheY-like_superfamily"/>
</dbReference>
<evidence type="ECO:0000259" key="8">
    <source>
        <dbReference type="PROSITE" id="PS50110"/>
    </source>
</evidence>
<proteinExistence type="predicted"/>
<feature type="domain" description="Response regulatory" evidence="8">
    <location>
        <begin position="17"/>
        <end position="130"/>
    </location>
</feature>
<keyword evidence="3" id="KW-0805">Transcription regulation</keyword>
<dbReference type="PANTHER" id="PTHR48111">
    <property type="entry name" value="REGULATOR OF RPOS"/>
    <property type="match status" value="1"/>
</dbReference>
<accession>A0A162LXR4</accession>
<dbReference type="GO" id="GO:0000156">
    <property type="term" value="F:phosphorelay response regulator activity"/>
    <property type="evidence" value="ECO:0007669"/>
    <property type="project" value="TreeGrafter"/>
</dbReference>
<dbReference type="PANTHER" id="PTHR48111:SF4">
    <property type="entry name" value="DNA-BINDING DUAL TRANSCRIPTIONAL REGULATOR OMPR"/>
    <property type="match status" value="1"/>
</dbReference>
<dbReference type="RefSeq" id="WP_062761457.1">
    <property type="nucleotide sequence ID" value="NZ_CP121027.1"/>
</dbReference>
<evidence type="ECO:0000313" key="11">
    <source>
        <dbReference type="Proteomes" id="UP000075787"/>
    </source>
</evidence>
<keyword evidence="4 7" id="KW-0238">DNA-binding</keyword>
<evidence type="ECO:0000259" key="9">
    <source>
        <dbReference type="PROSITE" id="PS51755"/>
    </source>
</evidence>
<dbReference type="Pfam" id="PF00072">
    <property type="entry name" value="Response_reg"/>
    <property type="match status" value="1"/>
</dbReference>
<keyword evidence="5" id="KW-0804">Transcription</keyword>
<dbReference type="SUPFAM" id="SSF52172">
    <property type="entry name" value="CheY-like"/>
    <property type="match status" value="1"/>
</dbReference>
<dbReference type="InterPro" id="IPR001867">
    <property type="entry name" value="OmpR/PhoB-type_DNA-bd"/>
</dbReference>
<dbReference type="Gene3D" id="3.40.50.2300">
    <property type="match status" value="1"/>
</dbReference>
<reference evidence="10 11" key="1">
    <citation type="submission" date="2015-12" db="EMBL/GenBank/DDBJ databases">
        <title>Genome sequence of Tistrella mobilis MCCC 1A02139.</title>
        <authorList>
            <person name="Lu L."/>
            <person name="Lai Q."/>
            <person name="Shao Z."/>
            <person name="Qian P."/>
        </authorList>
    </citation>
    <scope>NUCLEOTIDE SEQUENCE [LARGE SCALE GENOMIC DNA]</scope>
    <source>
        <strain evidence="10 11">MCCC 1A02139</strain>
    </source>
</reference>
<evidence type="ECO:0000256" key="2">
    <source>
        <dbReference type="ARBA" id="ARBA00023012"/>
    </source>
</evidence>
<dbReference type="EMBL" id="LPZR01000017">
    <property type="protein sequence ID" value="KYO57510.1"/>
    <property type="molecule type" value="Genomic_DNA"/>
</dbReference>
<name>A0A162LXR4_9PROT</name>
<organism evidence="10 11">
    <name type="scientific">Tistrella mobilis</name>
    <dbReference type="NCBI Taxonomy" id="171437"/>
    <lineage>
        <taxon>Bacteria</taxon>
        <taxon>Pseudomonadati</taxon>
        <taxon>Pseudomonadota</taxon>
        <taxon>Alphaproteobacteria</taxon>
        <taxon>Geminicoccales</taxon>
        <taxon>Geminicoccaceae</taxon>
        <taxon>Tistrella</taxon>
    </lineage>
</organism>
<dbReference type="InterPro" id="IPR016032">
    <property type="entry name" value="Sig_transdc_resp-reg_C-effctor"/>
</dbReference>
<dbReference type="Pfam" id="PF00486">
    <property type="entry name" value="Trans_reg_C"/>
    <property type="match status" value="1"/>
</dbReference>
<protein>
    <submittedName>
        <fullName evidence="10">Two-component system response regulator</fullName>
    </submittedName>
</protein>
<dbReference type="PROSITE" id="PS51755">
    <property type="entry name" value="OMPR_PHOB"/>
    <property type="match status" value="1"/>
</dbReference>
<dbReference type="GO" id="GO:0006355">
    <property type="term" value="P:regulation of DNA-templated transcription"/>
    <property type="evidence" value="ECO:0007669"/>
    <property type="project" value="InterPro"/>
</dbReference>
<gene>
    <name evidence="10" type="ORF">AUP44_19805</name>
</gene>
<dbReference type="GeneID" id="97242816"/>
<dbReference type="InterPro" id="IPR036388">
    <property type="entry name" value="WH-like_DNA-bd_sf"/>
</dbReference>
<dbReference type="OrthoDB" id="9784252at2"/>
<feature type="DNA-binding region" description="OmpR/PhoB-type" evidence="7">
    <location>
        <begin position="150"/>
        <end position="246"/>
    </location>
</feature>